<dbReference type="Proteomes" id="UP000547643">
    <property type="component" value="Unassembled WGS sequence"/>
</dbReference>
<gene>
    <name evidence="1" type="ORF">HCA46_04455</name>
</gene>
<dbReference type="AlphaFoldDB" id="A0A7X0XP16"/>
<sequence length="221" mass="26268">MKQIEKDRLYPSSDPFIIVDEDTNKWQTHLDYQDYLYRSISNRIPFPIYEDELKRLNDYIVFLLEKTNEETEEQINLHANMKPDWSWVGTAEIEMTQESVKSTWSFNRKNTLYLTAITLLNSFLESCLNDLVKLFISEEKISSKGMSMVEKYVSVLNEFLKSNISMPKYLKESKKLRNEFVHDQLSSSEVDEEIVRYTIDAIVELLYDIEQEFINKEIIDK</sequence>
<accession>A0A7X0XP16</accession>
<evidence type="ECO:0000313" key="2">
    <source>
        <dbReference type="Proteomes" id="UP000547643"/>
    </source>
</evidence>
<evidence type="ECO:0000313" key="1">
    <source>
        <dbReference type="EMBL" id="MBC1778082.1"/>
    </source>
</evidence>
<organism evidence="1 2">
    <name type="scientific">Listeria booriae</name>
    <dbReference type="NCBI Taxonomy" id="1552123"/>
    <lineage>
        <taxon>Bacteria</taxon>
        <taxon>Bacillati</taxon>
        <taxon>Bacillota</taxon>
        <taxon>Bacilli</taxon>
        <taxon>Bacillales</taxon>
        <taxon>Listeriaceae</taxon>
        <taxon>Listeria</taxon>
    </lineage>
</organism>
<comment type="caution">
    <text evidence="1">The sequence shown here is derived from an EMBL/GenBank/DDBJ whole genome shotgun (WGS) entry which is preliminary data.</text>
</comment>
<protein>
    <submittedName>
        <fullName evidence="1">Uncharacterized protein</fullName>
    </submittedName>
</protein>
<dbReference type="RefSeq" id="WP_185494507.1">
    <property type="nucleotide sequence ID" value="NZ_JAARUV010000001.1"/>
</dbReference>
<dbReference type="EMBL" id="JAARUV010000001">
    <property type="protein sequence ID" value="MBC1778082.1"/>
    <property type="molecule type" value="Genomic_DNA"/>
</dbReference>
<proteinExistence type="predicted"/>
<name>A0A7X0XP16_9LIST</name>
<reference evidence="1 2" key="1">
    <citation type="submission" date="2020-03" db="EMBL/GenBank/DDBJ databases">
        <title>Soil Listeria distribution.</title>
        <authorList>
            <person name="Liao J."/>
            <person name="Wiedmann M."/>
        </authorList>
    </citation>
    <scope>NUCLEOTIDE SEQUENCE [LARGE SCALE GENOMIC DNA]</scope>
    <source>
        <strain evidence="1 2">FSL L7-1017</strain>
    </source>
</reference>